<feature type="compositionally biased region" description="Basic and acidic residues" evidence="1">
    <location>
        <begin position="77"/>
        <end position="92"/>
    </location>
</feature>
<proteinExistence type="predicted"/>
<comment type="caution">
    <text evidence="2">The sequence shown here is derived from an EMBL/GenBank/DDBJ whole genome shotgun (WGS) entry which is preliminary data.</text>
</comment>
<evidence type="ECO:0000313" key="2">
    <source>
        <dbReference type="EMBL" id="KAJ1180217.1"/>
    </source>
</evidence>
<protein>
    <submittedName>
        <fullName evidence="2">Uncharacterized protein</fullName>
    </submittedName>
</protein>
<feature type="region of interest" description="Disordered" evidence="1">
    <location>
        <begin position="77"/>
        <end position="97"/>
    </location>
</feature>
<accession>A0AAV7TUA4</accession>
<feature type="compositionally biased region" description="Basic and acidic residues" evidence="1">
    <location>
        <begin position="24"/>
        <end position="38"/>
    </location>
</feature>
<feature type="compositionally biased region" description="Basic and acidic residues" evidence="1">
    <location>
        <begin position="1"/>
        <end position="12"/>
    </location>
</feature>
<dbReference type="AlphaFoldDB" id="A0AAV7TUA4"/>
<evidence type="ECO:0000256" key="1">
    <source>
        <dbReference type="SAM" id="MobiDB-lite"/>
    </source>
</evidence>
<dbReference type="EMBL" id="JANPWB010000006">
    <property type="protein sequence ID" value="KAJ1180217.1"/>
    <property type="molecule type" value="Genomic_DNA"/>
</dbReference>
<organism evidence="2 3">
    <name type="scientific">Pleurodeles waltl</name>
    <name type="common">Iberian ribbed newt</name>
    <dbReference type="NCBI Taxonomy" id="8319"/>
    <lineage>
        <taxon>Eukaryota</taxon>
        <taxon>Metazoa</taxon>
        <taxon>Chordata</taxon>
        <taxon>Craniata</taxon>
        <taxon>Vertebrata</taxon>
        <taxon>Euteleostomi</taxon>
        <taxon>Amphibia</taxon>
        <taxon>Batrachia</taxon>
        <taxon>Caudata</taxon>
        <taxon>Salamandroidea</taxon>
        <taxon>Salamandridae</taxon>
        <taxon>Pleurodelinae</taxon>
        <taxon>Pleurodeles</taxon>
    </lineage>
</organism>
<feature type="region of interest" description="Disordered" evidence="1">
    <location>
        <begin position="1"/>
        <end position="38"/>
    </location>
</feature>
<evidence type="ECO:0000313" key="3">
    <source>
        <dbReference type="Proteomes" id="UP001066276"/>
    </source>
</evidence>
<dbReference type="Proteomes" id="UP001066276">
    <property type="component" value="Chromosome 3_2"/>
</dbReference>
<dbReference type="Gene3D" id="1.20.1260.80">
    <property type="match status" value="1"/>
</dbReference>
<sequence>MGKTDKAQAKLHFERRKTFSQTREVTETELEKTSEVPAHEAQDLRHILAAMQQSLTQIDGKIDSLSYRMDRMSERLNKQAERLDQTERRVSTAEDGETALATGQLKVSTELAKLRVDVDRSTIFFTDHKKLEQFVNRKLADKRIAPAADPADD</sequence>
<reference evidence="2" key="1">
    <citation type="journal article" date="2022" name="bioRxiv">
        <title>Sequencing and chromosome-scale assembly of the giantPleurodeles waltlgenome.</title>
        <authorList>
            <person name="Brown T."/>
            <person name="Elewa A."/>
            <person name="Iarovenko S."/>
            <person name="Subramanian E."/>
            <person name="Araus A.J."/>
            <person name="Petzold A."/>
            <person name="Susuki M."/>
            <person name="Suzuki K.-i.T."/>
            <person name="Hayashi T."/>
            <person name="Toyoda A."/>
            <person name="Oliveira C."/>
            <person name="Osipova E."/>
            <person name="Leigh N.D."/>
            <person name="Simon A."/>
            <person name="Yun M.H."/>
        </authorList>
    </citation>
    <scope>NUCLEOTIDE SEQUENCE</scope>
    <source>
        <strain evidence="2">20211129_DDA</strain>
        <tissue evidence="2">Liver</tissue>
    </source>
</reference>
<name>A0AAV7TUA4_PLEWA</name>
<gene>
    <name evidence="2" type="ORF">NDU88_005439</name>
</gene>
<keyword evidence="3" id="KW-1185">Reference proteome</keyword>